<organism evidence="1">
    <name type="scientific">Arundo donax</name>
    <name type="common">Giant reed</name>
    <name type="synonym">Donax arundinaceus</name>
    <dbReference type="NCBI Taxonomy" id="35708"/>
    <lineage>
        <taxon>Eukaryota</taxon>
        <taxon>Viridiplantae</taxon>
        <taxon>Streptophyta</taxon>
        <taxon>Embryophyta</taxon>
        <taxon>Tracheophyta</taxon>
        <taxon>Spermatophyta</taxon>
        <taxon>Magnoliopsida</taxon>
        <taxon>Liliopsida</taxon>
        <taxon>Poales</taxon>
        <taxon>Poaceae</taxon>
        <taxon>PACMAD clade</taxon>
        <taxon>Arundinoideae</taxon>
        <taxon>Arundineae</taxon>
        <taxon>Arundo</taxon>
    </lineage>
</organism>
<accession>A0A0A9C5E7</accession>
<dbReference type="AlphaFoldDB" id="A0A0A9C5E7"/>
<sequence>MSLAMKGHQDMVAKNNSYHHIHINIPNKITILFFVARISQSDTLQ</sequence>
<evidence type="ECO:0000313" key="1">
    <source>
        <dbReference type="EMBL" id="JAD70811.1"/>
    </source>
</evidence>
<reference evidence="1" key="2">
    <citation type="journal article" date="2015" name="Data Brief">
        <title>Shoot transcriptome of the giant reed, Arundo donax.</title>
        <authorList>
            <person name="Barrero R.A."/>
            <person name="Guerrero F.D."/>
            <person name="Moolhuijzen P."/>
            <person name="Goolsby J.A."/>
            <person name="Tidwell J."/>
            <person name="Bellgard S.E."/>
            <person name="Bellgard M.I."/>
        </authorList>
    </citation>
    <scope>NUCLEOTIDE SEQUENCE</scope>
    <source>
        <tissue evidence="1">Shoot tissue taken approximately 20 cm above the soil surface</tissue>
    </source>
</reference>
<proteinExistence type="predicted"/>
<protein>
    <submittedName>
        <fullName evidence="1">Uncharacterized protein</fullName>
    </submittedName>
</protein>
<dbReference type="EMBL" id="GBRH01227084">
    <property type="protein sequence ID" value="JAD70811.1"/>
    <property type="molecule type" value="Transcribed_RNA"/>
</dbReference>
<reference evidence="1" key="1">
    <citation type="submission" date="2014-09" db="EMBL/GenBank/DDBJ databases">
        <authorList>
            <person name="Magalhaes I.L.F."/>
            <person name="Oliveira U."/>
            <person name="Santos F.R."/>
            <person name="Vidigal T.H.D.A."/>
            <person name="Brescovit A.D."/>
            <person name="Santos A.J."/>
        </authorList>
    </citation>
    <scope>NUCLEOTIDE SEQUENCE</scope>
    <source>
        <tissue evidence="1">Shoot tissue taken approximately 20 cm above the soil surface</tissue>
    </source>
</reference>
<name>A0A0A9C5E7_ARUDO</name>